<feature type="transmembrane region" description="Helical" evidence="1">
    <location>
        <begin position="104"/>
        <end position="123"/>
    </location>
</feature>
<dbReference type="PATRIC" id="fig|1604020.3.peg.2564"/>
<gene>
    <name evidence="2" type="ORF">TE42_03825</name>
</gene>
<feature type="transmembrane region" description="Helical" evidence="1">
    <location>
        <begin position="239"/>
        <end position="261"/>
    </location>
</feature>
<dbReference type="Pfam" id="PF09852">
    <property type="entry name" value="DUF2079"/>
    <property type="match status" value="1"/>
</dbReference>
<name>A0A0G2J546_9SYNE</name>
<keyword evidence="1" id="KW-1133">Transmembrane helix</keyword>
<feature type="transmembrane region" description="Helical" evidence="1">
    <location>
        <begin position="328"/>
        <end position="348"/>
    </location>
</feature>
<evidence type="ECO:0000313" key="2">
    <source>
        <dbReference type="EMBL" id="KKZ12621.1"/>
    </source>
</evidence>
<keyword evidence="1" id="KW-0812">Transmembrane</keyword>
<dbReference type="AlphaFoldDB" id="A0A0G2J546"/>
<accession>A0A0G2J546</accession>
<dbReference type="EMBL" id="JXQG01000016">
    <property type="protein sequence ID" value="KKZ12621.1"/>
    <property type="molecule type" value="Genomic_DNA"/>
</dbReference>
<evidence type="ECO:0000313" key="3">
    <source>
        <dbReference type="Proteomes" id="UP000035067"/>
    </source>
</evidence>
<dbReference type="InterPro" id="IPR018650">
    <property type="entry name" value="STSV1_Orf64"/>
</dbReference>
<evidence type="ECO:0000256" key="1">
    <source>
        <dbReference type="SAM" id="Phobius"/>
    </source>
</evidence>
<feature type="transmembrane region" description="Helical" evidence="1">
    <location>
        <begin position="148"/>
        <end position="173"/>
    </location>
</feature>
<protein>
    <recommendedName>
        <fullName evidence="4">DUF2079 domain-containing protein</fullName>
    </recommendedName>
</protein>
<sequence length="462" mass="52638">MLVSLLWSLQALRHTLLHSAGWDLGIYDQVAWQMSQGLEPRSTLLGLHHMGNHGAWMFYAVAPFYWLAPSVHWLFFTQALGLILTAWPLWHLGVQAGLKPRERWLICGLWWLQPVVFNASFVVDFRPETWAMPLLALAIWANRAERRWLWLLCLFVMMGCRDGLGLIVVGLALEQACRRRWRWATEALVLGGSWLLVLAKGLYPILNNGVGPAALGRYQHLGDGVGDILRNALFSPMEFLGALDWVNILFYLFLLSLPLAFYWRPYSLPLLIATLPLLIANLLSSWESQQDVVHHYNLPLAVLLVVASMDGLTCDLRQGRLWLTRRLWFCYFWATLSWALLAKPGYFLDRYLSRADQMQTAQNVIVKIPNNSAVLTHDYLVPHLSHRPLIQNPSPEKLPTAEQLARLDVVLLNPHSPGKVSQHHATAIINSIQDLGWNCQEEEKSGQFILCQKSLGQPRDNN</sequence>
<proteinExistence type="predicted"/>
<keyword evidence="1" id="KW-0472">Membrane</keyword>
<feature type="transmembrane region" description="Helical" evidence="1">
    <location>
        <begin position="185"/>
        <end position="206"/>
    </location>
</feature>
<reference evidence="2 3" key="1">
    <citation type="submission" date="2015-01" db="EMBL/GenBank/DDBJ databases">
        <title>Lifestyle Evolution in Cyanobacterial Symbionts of Sponges.</title>
        <authorList>
            <person name="Burgsdorf I."/>
            <person name="Slaby B.M."/>
            <person name="Handley K.M."/>
            <person name="Haber M."/>
            <person name="Blom J."/>
            <person name="Marshall C.W."/>
            <person name="Gilbert J.A."/>
            <person name="Hentschel U."/>
            <person name="Steindler L."/>
        </authorList>
    </citation>
    <scope>NUCLEOTIDE SEQUENCE [LARGE SCALE GENOMIC DNA]</scope>
    <source>
        <strain evidence="2">SP3</strain>
    </source>
</reference>
<evidence type="ECO:0008006" key="4">
    <source>
        <dbReference type="Google" id="ProtNLM"/>
    </source>
</evidence>
<comment type="caution">
    <text evidence="2">The sequence shown here is derived from an EMBL/GenBank/DDBJ whole genome shotgun (WGS) entry which is preliminary data.</text>
</comment>
<organism evidence="2 3">
    <name type="scientific">Candidatus Synechococcus spongiarum SP3</name>
    <dbReference type="NCBI Taxonomy" id="1604020"/>
    <lineage>
        <taxon>Bacteria</taxon>
        <taxon>Bacillati</taxon>
        <taxon>Cyanobacteriota</taxon>
        <taxon>Cyanophyceae</taxon>
        <taxon>Synechococcales</taxon>
        <taxon>Synechococcaceae</taxon>
        <taxon>Synechococcus</taxon>
    </lineage>
</organism>
<dbReference type="Proteomes" id="UP000035067">
    <property type="component" value="Unassembled WGS sequence"/>
</dbReference>